<dbReference type="EMBL" id="AP023368">
    <property type="protein sequence ID" value="BCJ97025.1"/>
    <property type="molecule type" value="Genomic_DNA"/>
</dbReference>
<organism evidence="2 3">
    <name type="scientific">Anaerocolumna chitinilytica</name>
    <dbReference type="NCBI Taxonomy" id="1727145"/>
    <lineage>
        <taxon>Bacteria</taxon>
        <taxon>Bacillati</taxon>
        <taxon>Bacillota</taxon>
        <taxon>Clostridia</taxon>
        <taxon>Lachnospirales</taxon>
        <taxon>Lachnospiraceae</taxon>
        <taxon>Anaerocolumna</taxon>
    </lineage>
</organism>
<dbReference type="GO" id="GO:0008233">
    <property type="term" value="F:peptidase activity"/>
    <property type="evidence" value="ECO:0007669"/>
    <property type="project" value="InterPro"/>
</dbReference>
<keyword evidence="3" id="KW-1185">Reference proteome</keyword>
<proteinExistence type="predicted"/>
<feature type="domain" description="Peptidase M15C" evidence="1">
    <location>
        <begin position="178"/>
        <end position="260"/>
    </location>
</feature>
<dbReference type="RefSeq" id="WP_225903752.1">
    <property type="nucleotide sequence ID" value="NZ_AP023368.1"/>
</dbReference>
<dbReference type="Proteomes" id="UP000515703">
    <property type="component" value="Chromosome"/>
</dbReference>
<reference evidence="2 3" key="1">
    <citation type="submission" date="2020-08" db="EMBL/GenBank/DDBJ databases">
        <title>Draft genome sequencing of an Anaerocolumna strain isolated from anoxic soil subjected to BSD treatment.</title>
        <authorList>
            <person name="Uek A."/>
            <person name="Tonouchi A."/>
        </authorList>
    </citation>
    <scope>NUCLEOTIDE SEQUENCE [LARGE SCALE GENOMIC DNA]</scope>
    <source>
        <strain evidence="2 3">CTTW</strain>
    </source>
</reference>
<name>A0A7I8DJ51_9FIRM</name>
<dbReference type="Pfam" id="PF13539">
    <property type="entry name" value="Peptidase_M15_4"/>
    <property type="match status" value="1"/>
</dbReference>
<dbReference type="AlphaFoldDB" id="A0A7I8DJ51"/>
<dbReference type="InterPro" id="IPR009045">
    <property type="entry name" value="Zn_M74/Hedgehog-like"/>
</dbReference>
<evidence type="ECO:0000313" key="3">
    <source>
        <dbReference type="Proteomes" id="UP000515703"/>
    </source>
</evidence>
<dbReference type="KEGG" id="acht:bsdcttw_00660"/>
<accession>A0A7I8DJ51</accession>
<protein>
    <recommendedName>
        <fullName evidence="1">Peptidase M15C domain-containing protein</fullName>
    </recommendedName>
</protein>
<evidence type="ECO:0000313" key="2">
    <source>
        <dbReference type="EMBL" id="BCJ97025.1"/>
    </source>
</evidence>
<dbReference type="SUPFAM" id="SSF55166">
    <property type="entry name" value="Hedgehog/DD-peptidase"/>
    <property type="match status" value="1"/>
</dbReference>
<evidence type="ECO:0000259" key="1">
    <source>
        <dbReference type="Pfam" id="PF13539"/>
    </source>
</evidence>
<dbReference type="InterPro" id="IPR039561">
    <property type="entry name" value="Peptidase_M15C"/>
</dbReference>
<dbReference type="Gene3D" id="3.30.1380.10">
    <property type="match status" value="1"/>
</dbReference>
<gene>
    <name evidence="2" type="ORF">bsdcttw_00660</name>
</gene>
<sequence length="264" mass="29451">MLPDLAQFVSRSLKRLKLPVSFLLLTAVITAAIAAYPAISIDSAVMLNRSSLDSLPAGSVINTSEVKGGTNSCFYAQKINTSLKKRILGISFQEDGKTALSDLRYLRVLYYGFDEKSHIGELIVNKKIADDFLSIFKELYKVEYPIEKMVLVDEYDADDKASMEDNNTSAFNYRTVAGSTNLSKHAMGLAIDINPLYNPCVEKINGKTVVSPAGGEEYADRSLQNSYYIKKGDICYEAFIKRGFLWGGSWSSLKDYQHFQKIIK</sequence>
<reference evidence="2 3" key="2">
    <citation type="submission" date="2020-08" db="EMBL/GenBank/DDBJ databases">
        <authorList>
            <person name="Ueki A."/>
            <person name="Tonouchi A."/>
        </authorList>
    </citation>
    <scope>NUCLEOTIDE SEQUENCE [LARGE SCALE GENOMIC DNA]</scope>
    <source>
        <strain evidence="2 3">CTTW</strain>
    </source>
</reference>